<proteinExistence type="predicted"/>
<dbReference type="Proteomes" id="UP001264340">
    <property type="component" value="Unassembled WGS sequence"/>
</dbReference>
<dbReference type="GeneID" id="301982814"/>
<dbReference type="EMBL" id="FRAB01000018">
    <property type="protein sequence ID" value="SHK29142.1"/>
    <property type="molecule type" value="Genomic_DNA"/>
</dbReference>
<evidence type="ECO:0000313" key="2">
    <source>
        <dbReference type="EMBL" id="SHK29142.1"/>
    </source>
</evidence>
<keyword evidence="4" id="KW-1185">Reference proteome</keyword>
<dbReference type="RefSeq" id="WP_073430009.1">
    <property type="nucleotide sequence ID" value="NZ_CADFGY010000018.1"/>
</dbReference>
<evidence type="ECO:0000313" key="3">
    <source>
        <dbReference type="Proteomes" id="UP000184395"/>
    </source>
</evidence>
<dbReference type="STRING" id="169427.SAMN05192548_10183"/>
<dbReference type="Proteomes" id="UP000184395">
    <property type="component" value="Unassembled WGS sequence"/>
</dbReference>
<dbReference type="EMBL" id="JAVDRP010000004">
    <property type="protein sequence ID" value="MDR6409330.1"/>
    <property type="molecule type" value="Genomic_DNA"/>
</dbReference>
<reference evidence="2 3" key="1">
    <citation type="submission" date="2016-11" db="EMBL/GenBank/DDBJ databases">
        <authorList>
            <person name="Jaros S."/>
            <person name="Januszkiewicz K."/>
            <person name="Wedrychowicz H."/>
        </authorList>
    </citation>
    <scope>NUCLEOTIDE SEQUENCE [LARGE SCALE GENOMIC DNA]</scope>
    <source>
        <strain evidence="2 3">LMG 20594</strain>
    </source>
</reference>
<accession>A0A1M6R9L7</accession>
<reference evidence="1 4" key="2">
    <citation type="submission" date="2023-07" db="EMBL/GenBank/DDBJ databases">
        <title>Sorghum-associated microbial communities from plants grown in Nebraska, USA.</title>
        <authorList>
            <person name="Schachtman D."/>
        </authorList>
    </citation>
    <scope>NUCLEOTIDE SEQUENCE [LARGE SCALE GENOMIC DNA]</scope>
    <source>
        <strain evidence="1 4">DS1316</strain>
    </source>
</reference>
<dbReference type="AlphaFoldDB" id="A0A1M6R9L7"/>
<protein>
    <submittedName>
        <fullName evidence="2">Uncharacterized protein</fullName>
    </submittedName>
</protein>
<sequence>MSNYVQYGTNIRISNLYGGEGNPSYLGINTKQTTSITSALDPIGTYKSFSDYVNETQWTIGLVESSGDGSSVYSGDTITLVNASDGGNLALFNSYPPSDSGYPVATTTDTDDALVTINWTIIITTKKSGKDVGLNYEDNIILVANFNTLAGVLDTNGAGNNKPFQYLVTGSRLANRDGGSGTWKVLTVQG</sequence>
<dbReference type="OrthoDB" id="8780260at2"/>
<gene>
    <name evidence="1" type="ORF">J2804_002734</name>
    <name evidence="2" type="ORF">SAMN05192548_10183</name>
</gene>
<organism evidence="2 3">
    <name type="scientific">Paraburkholderia terricola</name>
    <dbReference type="NCBI Taxonomy" id="169427"/>
    <lineage>
        <taxon>Bacteria</taxon>
        <taxon>Pseudomonadati</taxon>
        <taxon>Pseudomonadota</taxon>
        <taxon>Betaproteobacteria</taxon>
        <taxon>Burkholderiales</taxon>
        <taxon>Burkholderiaceae</taxon>
        <taxon>Paraburkholderia</taxon>
    </lineage>
</organism>
<evidence type="ECO:0000313" key="4">
    <source>
        <dbReference type="Proteomes" id="UP001264340"/>
    </source>
</evidence>
<evidence type="ECO:0000313" key="1">
    <source>
        <dbReference type="EMBL" id="MDR6409330.1"/>
    </source>
</evidence>
<name>A0A1M6R9L7_9BURK</name>